<name>A0ABR2JLB8_9EUKA</name>
<dbReference type="Pfam" id="PF05699">
    <property type="entry name" value="Dimer_Tnp_hAT"/>
    <property type="match status" value="1"/>
</dbReference>
<dbReference type="InterPro" id="IPR008906">
    <property type="entry name" value="HATC_C_dom"/>
</dbReference>
<accession>A0ABR2JLB8</accession>
<keyword evidence="3" id="KW-1185">Reference proteome</keyword>
<protein>
    <recommendedName>
        <fullName evidence="1">HAT C-terminal dimerisation domain-containing protein</fullName>
    </recommendedName>
</protein>
<comment type="caution">
    <text evidence="2">The sequence shown here is derived from an EMBL/GenBank/DDBJ whole genome shotgun (WGS) entry which is preliminary data.</text>
</comment>
<reference evidence="2 3" key="1">
    <citation type="submission" date="2024-04" db="EMBL/GenBank/DDBJ databases">
        <title>Tritrichomonas musculus Genome.</title>
        <authorList>
            <person name="Alves-Ferreira E."/>
            <person name="Grigg M."/>
            <person name="Lorenzi H."/>
            <person name="Galac M."/>
        </authorList>
    </citation>
    <scope>NUCLEOTIDE SEQUENCE [LARGE SCALE GENOMIC DNA]</scope>
    <source>
        <strain evidence="2 3">EAF2021</strain>
    </source>
</reference>
<gene>
    <name evidence="2" type="ORF">M9Y10_005345</name>
</gene>
<proteinExistence type="predicted"/>
<evidence type="ECO:0000259" key="1">
    <source>
        <dbReference type="Pfam" id="PF05699"/>
    </source>
</evidence>
<dbReference type="SUPFAM" id="SSF53098">
    <property type="entry name" value="Ribonuclease H-like"/>
    <property type="match status" value="1"/>
</dbReference>
<sequence>MTLPAGSELLIKTLLSIDNANTNPHFKANVKNFAKHGIIYVGHPLVYSYCPFCKEKKIKRYFFTNENSHYAHSEKCEQCIEFKKYFEMFNNQILDMIADFLASYQISINALCSIKFSNILQYSNPLIKIIKKSDIRKHIYILFNKYNSEINYQNVGEFASILIDGASRNLKNFYAFILFTKSRLFYIKISKMDKATSENISQVTKEIINYLNNVLNIEVISICTDHAANMVKAFNALDQISCQKLADTFFEWIGCTCHLLNLSISDLEKNTEFINIKNTLLFILSLSQKMEFPHKVPTFSKTRWDSFSKCFNFSLFYKDRIFPKMLSVLYDLLEKKNIIEQKIQRNQFSIDLFNQYISVINEISIHQKYIQTYQSNEFEELTTIFTYMSNLINKIGSNNFLLCQVFPEFILLKDFFSTLTTKDNKKFSEIILNRILNAKEYIQAAASFLFTSEGHNYFLCKLNEEEKEDIISKIKSYLLKYNYSKFGDNEDLLSEQFEKYLKMPNFGETDPFDFWNNLRQVSGMNRLAELAIRILNMPCSEAAVERLFSHLKFVFGKKNYNKSDDLLNEELGIRMGNIYSIQKE</sequence>
<evidence type="ECO:0000313" key="2">
    <source>
        <dbReference type="EMBL" id="KAK8878565.1"/>
    </source>
</evidence>
<evidence type="ECO:0000313" key="3">
    <source>
        <dbReference type="Proteomes" id="UP001470230"/>
    </source>
</evidence>
<feature type="domain" description="HAT C-terminal dimerisation" evidence="1">
    <location>
        <begin position="497"/>
        <end position="557"/>
    </location>
</feature>
<dbReference type="Proteomes" id="UP001470230">
    <property type="component" value="Unassembled WGS sequence"/>
</dbReference>
<organism evidence="2 3">
    <name type="scientific">Tritrichomonas musculus</name>
    <dbReference type="NCBI Taxonomy" id="1915356"/>
    <lineage>
        <taxon>Eukaryota</taxon>
        <taxon>Metamonada</taxon>
        <taxon>Parabasalia</taxon>
        <taxon>Tritrichomonadida</taxon>
        <taxon>Tritrichomonadidae</taxon>
        <taxon>Tritrichomonas</taxon>
    </lineage>
</organism>
<dbReference type="InterPro" id="IPR012337">
    <property type="entry name" value="RNaseH-like_sf"/>
</dbReference>
<dbReference type="EMBL" id="JAPFFF010000011">
    <property type="protein sequence ID" value="KAK8878565.1"/>
    <property type="molecule type" value="Genomic_DNA"/>
</dbReference>